<accession>X1VGW3</accession>
<organism evidence="1">
    <name type="scientific">marine sediment metagenome</name>
    <dbReference type="NCBI Taxonomy" id="412755"/>
    <lineage>
        <taxon>unclassified sequences</taxon>
        <taxon>metagenomes</taxon>
        <taxon>ecological metagenomes</taxon>
    </lineage>
</organism>
<evidence type="ECO:0000313" key="1">
    <source>
        <dbReference type="EMBL" id="GAJ13961.1"/>
    </source>
</evidence>
<reference evidence="1" key="1">
    <citation type="journal article" date="2014" name="Front. Microbiol.">
        <title>High frequency of phylogenetically diverse reductive dehalogenase-homologous genes in deep subseafloor sedimentary metagenomes.</title>
        <authorList>
            <person name="Kawai M."/>
            <person name="Futagami T."/>
            <person name="Toyoda A."/>
            <person name="Takaki Y."/>
            <person name="Nishi S."/>
            <person name="Hori S."/>
            <person name="Arai W."/>
            <person name="Tsubouchi T."/>
            <person name="Morono Y."/>
            <person name="Uchiyama I."/>
            <person name="Ito T."/>
            <person name="Fujiyama A."/>
            <person name="Inagaki F."/>
            <person name="Takami H."/>
        </authorList>
    </citation>
    <scope>NUCLEOTIDE SEQUENCE</scope>
    <source>
        <strain evidence="1">Expedition CK06-06</strain>
    </source>
</reference>
<dbReference type="AlphaFoldDB" id="X1VGW3"/>
<sequence>MAYYGIDIHSDSVTCAMIKNDRRQHDIKTFSFYLFGKGFGRFLKGLTKEDVILIEATTLSFWFYDQVKDKVRACYVLNSNKLTVQRNKTDEIDAIRLVKILTYNELMITDPAELPYIYVPTEEVR</sequence>
<feature type="non-terminal residue" evidence="1">
    <location>
        <position position="125"/>
    </location>
</feature>
<name>X1VGW3_9ZZZZ</name>
<proteinExistence type="predicted"/>
<comment type="caution">
    <text evidence="1">The sequence shown here is derived from an EMBL/GenBank/DDBJ whole genome shotgun (WGS) entry which is preliminary data.</text>
</comment>
<gene>
    <name evidence="1" type="ORF">S12H4_42387</name>
</gene>
<protein>
    <submittedName>
        <fullName evidence="1">Uncharacterized protein</fullName>
    </submittedName>
</protein>
<dbReference type="EMBL" id="BARW01025931">
    <property type="protein sequence ID" value="GAJ13961.1"/>
    <property type="molecule type" value="Genomic_DNA"/>
</dbReference>